<dbReference type="RefSeq" id="WP_354662460.1">
    <property type="nucleotide sequence ID" value="NZ_JBEXAC010000002.1"/>
</dbReference>
<dbReference type="SUPFAM" id="SSF55874">
    <property type="entry name" value="ATPase domain of HSP90 chaperone/DNA topoisomerase II/histidine kinase"/>
    <property type="match status" value="1"/>
</dbReference>
<dbReference type="InterPro" id="IPR011110">
    <property type="entry name" value="Reg_prop"/>
</dbReference>
<organism evidence="3 4">
    <name type="scientific">Chitinophaga defluvii</name>
    <dbReference type="NCBI Taxonomy" id="3163343"/>
    <lineage>
        <taxon>Bacteria</taxon>
        <taxon>Pseudomonadati</taxon>
        <taxon>Bacteroidota</taxon>
        <taxon>Chitinophagia</taxon>
        <taxon>Chitinophagales</taxon>
        <taxon>Chitinophagaceae</taxon>
        <taxon>Chitinophaga</taxon>
    </lineage>
</organism>
<dbReference type="Proteomes" id="UP001549749">
    <property type="component" value="Unassembled WGS sequence"/>
</dbReference>
<gene>
    <name evidence="3" type="ORF">ABR189_21095</name>
</gene>
<dbReference type="Pfam" id="PF07494">
    <property type="entry name" value="Reg_prop"/>
    <property type="match status" value="2"/>
</dbReference>
<dbReference type="PANTHER" id="PTHR34220">
    <property type="entry name" value="SENSOR HISTIDINE KINASE YPDA"/>
    <property type="match status" value="1"/>
</dbReference>
<dbReference type="InterPro" id="IPR015943">
    <property type="entry name" value="WD40/YVTN_repeat-like_dom_sf"/>
</dbReference>
<evidence type="ECO:0000313" key="3">
    <source>
        <dbReference type="EMBL" id="MET6999899.1"/>
    </source>
</evidence>
<keyword evidence="1" id="KW-0812">Transmembrane</keyword>
<dbReference type="Pfam" id="PF06580">
    <property type="entry name" value="His_kinase"/>
    <property type="match status" value="1"/>
</dbReference>
<dbReference type="Gene3D" id="2.130.10.10">
    <property type="entry name" value="YVTN repeat-like/Quinoprotein amine dehydrogenase"/>
    <property type="match status" value="2"/>
</dbReference>
<reference evidence="3 4" key="1">
    <citation type="submission" date="2024-06" db="EMBL/GenBank/DDBJ databases">
        <title>Chitinophaga defluvii sp. nov., isolated from municipal sewage.</title>
        <authorList>
            <person name="Zhang L."/>
        </authorList>
    </citation>
    <scope>NUCLEOTIDE SEQUENCE [LARGE SCALE GENOMIC DNA]</scope>
    <source>
        <strain evidence="3 4">H8</strain>
    </source>
</reference>
<sequence length="965" mass="110924">MIHYTTENGLPSNTVYDVYKDSKGFLWFGTDKGITRYNGIRFETFTTFDGLPDNEVFCIREDNQHRLWLLTFTGGVCYYDKGVFHTAQQSSLLQWPFPHVGIAQLTLESDSSITVNFDKEGFFVNIYGEKFTTHSLNEMKEKAGIPSLVYLRKMSGSTYELCGDDKKVWIDTTYQVLRTITAPFTSPYYYFTGRQSGYVATANGVYTLDGTLLQAAGQHQYKKSSIKHFYQDQKNTLIGTHDHGLVINDNTNILTTAKITGIAQDHGEHYWISTLQDGVWLFSQDFTMEKAYRNLYEGTIRYAFVHKEILYYTPTDNNLYRLEQGKSSCIFNYSKHQEQPVANFDEPGYLADDQGAYHTLYGKDHYEIDAWNSTWPVPKHTSIFSNDAQDTLKNIRNEGTGIKYIFSTPSYIYLLQGGYRIVRIDSKRTIRTGATWFEDTGLNSSRQRIYAMAKDKDQAIWYNTIDSMFKVVNQKPVYQPAFKNRAFKYFTFIDSSLIGFTHKNELIICSNLNGKMKADTITDRSCIWNRMYTLDNRHILISTNNRYRILTLSAARDTLISQLRIVEDLFVPLQAEYIVSDTTNCYFFKAGTITSFTINQLLKTPEAPAAVLKYLNAGKVAYDGATGKMEVPYTARRYLRIGVTALSFNSRRVIYEYSMSKGYAEDNWLPLKQEDMLLPVPGYGDYTLKVRCRSASSKYSQPLVVRLTIGEPFWMAWWFMLLAGGLVISLLWNIARYRMGYVMRKRERAHAAEIKFLKSEYKALNALMNPHFIFNSLNNIQGLINEDDKRSANEYLRVFSNLIRQNMHNISKELIPLQKEIDLVVNYLKFEKLRFSDCLNYTIDIDDDVDLDNIYIPPLLIQPLLENSIQHGLLPRRSADNMLSLRIHEKGAMLYIIVTDNGIGIQQSRKNARAGHTSFALDNIEKRLRQLRLMHGSNITLHLEELTDSTGAATGTTATISIDVE</sequence>
<dbReference type="GO" id="GO:0016301">
    <property type="term" value="F:kinase activity"/>
    <property type="evidence" value="ECO:0007669"/>
    <property type="project" value="UniProtKB-KW"/>
</dbReference>
<dbReference type="PANTHER" id="PTHR34220:SF7">
    <property type="entry name" value="SENSOR HISTIDINE KINASE YPDA"/>
    <property type="match status" value="1"/>
</dbReference>
<dbReference type="Gene3D" id="3.30.565.10">
    <property type="entry name" value="Histidine kinase-like ATPase, C-terminal domain"/>
    <property type="match status" value="1"/>
</dbReference>
<comment type="caution">
    <text evidence="3">The sequence shown here is derived from an EMBL/GenBank/DDBJ whole genome shotgun (WGS) entry which is preliminary data.</text>
</comment>
<proteinExistence type="predicted"/>
<evidence type="ECO:0000313" key="4">
    <source>
        <dbReference type="Proteomes" id="UP001549749"/>
    </source>
</evidence>
<keyword evidence="3" id="KW-0418">Kinase</keyword>
<dbReference type="InterPro" id="IPR036890">
    <property type="entry name" value="HATPase_C_sf"/>
</dbReference>
<evidence type="ECO:0000256" key="1">
    <source>
        <dbReference type="SAM" id="Phobius"/>
    </source>
</evidence>
<keyword evidence="3" id="KW-0808">Transferase</keyword>
<dbReference type="InterPro" id="IPR013783">
    <property type="entry name" value="Ig-like_fold"/>
</dbReference>
<name>A0ABV2TA44_9BACT</name>
<dbReference type="InterPro" id="IPR050640">
    <property type="entry name" value="Bact_2-comp_sensor_kinase"/>
</dbReference>
<keyword evidence="1" id="KW-1133">Transmembrane helix</keyword>
<evidence type="ECO:0000259" key="2">
    <source>
        <dbReference type="Pfam" id="PF06580"/>
    </source>
</evidence>
<dbReference type="SUPFAM" id="SSF63829">
    <property type="entry name" value="Calcium-dependent phosphotriesterase"/>
    <property type="match status" value="1"/>
</dbReference>
<feature type="transmembrane region" description="Helical" evidence="1">
    <location>
        <begin position="714"/>
        <end position="735"/>
    </location>
</feature>
<dbReference type="InterPro" id="IPR010559">
    <property type="entry name" value="Sig_transdc_His_kin_internal"/>
</dbReference>
<protein>
    <submittedName>
        <fullName evidence="3">Histidine kinase</fullName>
    </submittedName>
</protein>
<keyword evidence="1" id="KW-0472">Membrane</keyword>
<dbReference type="EMBL" id="JBEXAC010000002">
    <property type="protein sequence ID" value="MET6999899.1"/>
    <property type="molecule type" value="Genomic_DNA"/>
</dbReference>
<dbReference type="Gene3D" id="2.60.40.10">
    <property type="entry name" value="Immunoglobulins"/>
    <property type="match status" value="1"/>
</dbReference>
<keyword evidence="4" id="KW-1185">Reference proteome</keyword>
<accession>A0ABV2TA44</accession>
<feature type="domain" description="Signal transduction histidine kinase internal region" evidence="2">
    <location>
        <begin position="760"/>
        <end position="837"/>
    </location>
</feature>